<dbReference type="Gene3D" id="3.30.70.60">
    <property type="match status" value="1"/>
</dbReference>
<dbReference type="EMBL" id="MFFF01000021">
    <property type="protein sequence ID" value="OGE99344.1"/>
    <property type="molecule type" value="Genomic_DNA"/>
</dbReference>
<dbReference type="AlphaFoldDB" id="A0A1F5QAX0"/>
<feature type="coiled-coil region" evidence="1">
    <location>
        <begin position="40"/>
        <end position="74"/>
    </location>
</feature>
<proteinExistence type="predicted"/>
<name>A0A1F5QAX0_9BACT</name>
<evidence type="ECO:0000313" key="3">
    <source>
        <dbReference type="EMBL" id="OGE99344.1"/>
    </source>
</evidence>
<dbReference type="InterPro" id="IPR014717">
    <property type="entry name" value="Transl_elong_EF1B/ribsomal_bS6"/>
</dbReference>
<gene>
    <name evidence="3" type="ORF">A3J05_00290</name>
</gene>
<sequence>MTLSPLNSFHQARIALTIGAIIVASALLVFFGLLPQTDAVSSIKSEIDQKQQRIAQVRSEIQSYQEVQANLKKLTGSDTMPEIFSKRENVLTLIEGLEGAVARSAGSHTLVLTDHEEQAAVSASSKPPARQAVIKELTGAEEIPYQLDYFGSYRQTVNFLLYLENLPFITRVGKLSLAAESVQSSEPGGDTRNTGNAFTQVDGLLFIQKP</sequence>
<keyword evidence="2" id="KW-0472">Membrane</keyword>
<keyword evidence="2" id="KW-0812">Transmembrane</keyword>
<organism evidence="3 4">
    <name type="scientific">Candidatus Doudnabacteria bacterium RIFCSPLOWO2_02_FULL_48_13</name>
    <dbReference type="NCBI Taxonomy" id="1817845"/>
    <lineage>
        <taxon>Bacteria</taxon>
        <taxon>Candidatus Doudnaibacteriota</taxon>
    </lineage>
</organism>
<reference evidence="3 4" key="1">
    <citation type="journal article" date="2016" name="Nat. Commun.">
        <title>Thousands of microbial genomes shed light on interconnected biogeochemical processes in an aquifer system.</title>
        <authorList>
            <person name="Anantharaman K."/>
            <person name="Brown C.T."/>
            <person name="Hug L.A."/>
            <person name="Sharon I."/>
            <person name="Castelle C.J."/>
            <person name="Probst A.J."/>
            <person name="Thomas B.C."/>
            <person name="Singh A."/>
            <person name="Wilkins M.J."/>
            <person name="Karaoz U."/>
            <person name="Brodie E.L."/>
            <person name="Williams K.H."/>
            <person name="Hubbard S.S."/>
            <person name="Banfield J.F."/>
        </authorList>
    </citation>
    <scope>NUCLEOTIDE SEQUENCE [LARGE SCALE GENOMIC DNA]</scope>
</reference>
<dbReference type="Proteomes" id="UP000177235">
    <property type="component" value="Unassembled WGS sequence"/>
</dbReference>
<keyword evidence="1" id="KW-0175">Coiled coil</keyword>
<evidence type="ECO:0000256" key="2">
    <source>
        <dbReference type="SAM" id="Phobius"/>
    </source>
</evidence>
<evidence type="ECO:0000256" key="1">
    <source>
        <dbReference type="SAM" id="Coils"/>
    </source>
</evidence>
<feature type="transmembrane region" description="Helical" evidence="2">
    <location>
        <begin position="12"/>
        <end position="34"/>
    </location>
</feature>
<accession>A0A1F5QAX0</accession>
<keyword evidence="2" id="KW-1133">Transmembrane helix</keyword>
<protein>
    <submittedName>
        <fullName evidence="3">Uncharacterized protein</fullName>
    </submittedName>
</protein>
<evidence type="ECO:0000313" key="4">
    <source>
        <dbReference type="Proteomes" id="UP000177235"/>
    </source>
</evidence>
<comment type="caution">
    <text evidence="3">The sequence shown here is derived from an EMBL/GenBank/DDBJ whole genome shotgun (WGS) entry which is preliminary data.</text>
</comment>